<dbReference type="InterPro" id="IPR011322">
    <property type="entry name" value="N-reg_PII-like_a/b"/>
</dbReference>
<name>A0A2S7WEH6_9FLAO</name>
<comment type="caution">
    <text evidence="2">The sequence shown here is derived from an EMBL/GenBank/DDBJ whole genome shotgun (WGS) entry which is preliminary data.</text>
</comment>
<keyword evidence="3" id="KW-1185">Reference proteome</keyword>
<protein>
    <recommendedName>
        <fullName evidence="1">DUF2007 domain-containing protein</fullName>
    </recommendedName>
</protein>
<dbReference type="EMBL" id="MSCL01000001">
    <property type="protein sequence ID" value="PQJ76013.1"/>
    <property type="molecule type" value="Genomic_DNA"/>
</dbReference>
<gene>
    <name evidence="2" type="ORF">BTO13_12605</name>
</gene>
<organism evidence="2 3">
    <name type="scientific">Polaribacter gangjinensis</name>
    <dbReference type="NCBI Taxonomy" id="574710"/>
    <lineage>
        <taxon>Bacteria</taxon>
        <taxon>Pseudomonadati</taxon>
        <taxon>Bacteroidota</taxon>
        <taxon>Flavobacteriia</taxon>
        <taxon>Flavobacteriales</taxon>
        <taxon>Flavobacteriaceae</taxon>
    </lineage>
</organism>
<dbReference type="SUPFAM" id="SSF54913">
    <property type="entry name" value="GlnB-like"/>
    <property type="match status" value="1"/>
</dbReference>
<evidence type="ECO:0000313" key="3">
    <source>
        <dbReference type="Proteomes" id="UP000237608"/>
    </source>
</evidence>
<dbReference type="InterPro" id="IPR018551">
    <property type="entry name" value="DUF2007"/>
</dbReference>
<dbReference type="RefSeq" id="WP_105047159.1">
    <property type="nucleotide sequence ID" value="NZ_CP150662.1"/>
</dbReference>
<dbReference type="OrthoDB" id="1149279at2"/>
<reference evidence="2 3" key="1">
    <citation type="submission" date="2016-12" db="EMBL/GenBank/DDBJ databases">
        <title>Trade-off between light-utilization and light-protection in marine flavobacteria.</title>
        <authorList>
            <person name="Kumagai Y."/>
            <person name="Yoshizawa S."/>
            <person name="Kogure K."/>
            <person name="Iwasaki W."/>
        </authorList>
    </citation>
    <scope>NUCLEOTIDE SEQUENCE [LARGE SCALE GENOMIC DNA]</scope>
    <source>
        <strain evidence="2 3">KCTC 22729</strain>
    </source>
</reference>
<dbReference type="Proteomes" id="UP000237608">
    <property type="component" value="Unassembled WGS sequence"/>
</dbReference>
<evidence type="ECO:0000313" key="2">
    <source>
        <dbReference type="EMBL" id="PQJ76013.1"/>
    </source>
</evidence>
<feature type="domain" description="DUF2007" evidence="1">
    <location>
        <begin position="9"/>
        <end position="70"/>
    </location>
</feature>
<sequence length="78" mass="8901">MKNEYQKLFTSSTIIINGLTTLLEEQGIRYIIKDRFESARLAGFGEFMNAVEIHVQSSQLAEAQKILETYKLTLNSES</sequence>
<proteinExistence type="predicted"/>
<evidence type="ECO:0000259" key="1">
    <source>
        <dbReference type="Pfam" id="PF09413"/>
    </source>
</evidence>
<dbReference type="AlphaFoldDB" id="A0A2S7WEH6"/>
<accession>A0A2S7WEH6</accession>
<dbReference type="Gene3D" id="3.30.70.790">
    <property type="entry name" value="UreE, C-terminal domain"/>
    <property type="match status" value="1"/>
</dbReference>
<dbReference type="Pfam" id="PF09413">
    <property type="entry name" value="DUF2007"/>
    <property type="match status" value="1"/>
</dbReference>